<dbReference type="Pfam" id="PF13041">
    <property type="entry name" value="PPR_2"/>
    <property type="match status" value="1"/>
</dbReference>
<dbReference type="Gramene" id="CDY25704">
    <property type="protein sequence ID" value="CDY25704"/>
    <property type="gene ID" value="GSBRNA2T00033052001"/>
</dbReference>
<dbReference type="STRING" id="3708.A0A078GKB3"/>
<protein>
    <submittedName>
        <fullName evidence="4">BnaC03g69710D protein</fullName>
    </submittedName>
</protein>
<dbReference type="PROSITE" id="PS51375">
    <property type="entry name" value="PPR"/>
    <property type="match status" value="1"/>
</dbReference>
<dbReference type="EMBL" id="LK032179">
    <property type="protein sequence ID" value="CDY25704.1"/>
    <property type="molecule type" value="Genomic_DNA"/>
</dbReference>
<evidence type="ECO:0000256" key="2">
    <source>
        <dbReference type="ARBA" id="ARBA00022737"/>
    </source>
</evidence>
<sequence>MVFCGVPPDIWTYSILLDGFCKNGKLDKALVIFEDLQKSATELNIVTYNIPRTQRSEA</sequence>
<dbReference type="InterPro" id="IPR011990">
    <property type="entry name" value="TPR-like_helical_dom_sf"/>
</dbReference>
<keyword evidence="5" id="KW-1185">Reference proteome</keyword>
<proteinExistence type="inferred from homology"/>
<dbReference type="PaxDb" id="3708-A0A078GKB3"/>
<reference evidence="4 5" key="1">
    <citation type="journal article" date="2014" name="Science">
        <title>Plant genetics. Early allopolyploid evolution in the post-Neolithic Brassica napus oilseed genome.</title>
        <authorList>
            <person name="Chalhoub B."/>
            <person name="Denoeud F."/>
            <person name="Liu S."/>
            <person name="Parkin I.A."/>
            <person name="Tang H."/>
            <person name="Wang X."/>
            <person name="Chiquet J."/>
            <person name="Belcram H."/>
            <person name="Tong C."/>
            <person name="Samans B."/>
            <person name="Correa M."/>
            <person name="Da Silva C."/>
            <person name="Just J."/>
            <person name="Falentin C."/>
            <person name="Koh C.S."/>
            <person name="Le Clainche I."/>
            <person name="Bernard M."/>
            <person name="Bento P."/>
            <person name="Noel B."/>
            <person name="Labadie K."/>
            <person name="Alberti A."/>
            <person name="Charles M."/>
            <person name="Arnaud D."/>
            <person name="Guo H."/>
            <person name="Daviaud C."/>
            <person name="Alamery S."/>
            <person name="Jabbari K."/>
            <person name="Zhao M."/>
            <person name="Edger P.P."/>
            <person name="Chelaifa H."/>
            <person name="Tack D."/>
            <person name="Lassalle G."/>
            <person name="Mestiri I."/>
            <person name="Schnel N."/>
            <person name="Le Paslier M.C."/>
            <person name="Fan G."/>
            <person name="Renault V."/>
            <person name="Bayer P.E."/>
            <person name="Golicz A.A."/>
            <person name="Manoli S."/>
            <person name="Lee T.H."/>
            <person name="Thi V.H."/>
            <person name="Chalabi S."/>
            <person name="Hu Q."/>
            <person name="Fan C."/>
            <person name="Tollenaere R."/>
            <person name="Lu Y."/>
            <person name="Battail C."/>
            <person name="Shen J."/>
            <person name="Sidebottom C.H."/>
            <person name="Wang X."/>
            <person name="Canaguier A."/>
            <person name="Chauveau A."/>
            <person name="Berard A."/>
            <person name="Deniot G."/>
            <person name="Guan M."/>
            <person name="Liu Z."/>
            <person name="Sun F."/>
            <person name="Lim Y.P."/>
            <person name="Lyons E."/>
            <person name="Town C.D."/>
            <person name="Bancroft I."/>
            <person name="Wang X."/>
            <person name="Meng J."/>
            <person name="Ma J."/>
            <person name="Pires J.C."/>
            <person name="King G.J."/>
            <person name="Brunel D."/>
            <person name="Delourme R."/>
            <person name="Renard M."/>
            <person name="Aury J.M."/>
            <person name="Adams K.L."/>
            <person name="Batley J."/>
            <person name="Snowdon R.J."/>
            <person name="Tost J."/>
            <person name="Edwards D."/>
            <person name="Zhou Y."/>
            <person name="Hua W."/>
            <person name="Sharpe A.G."/>
            <person name="Paterson A.H."/>
            <person name="Guan C."/>
            <person name="Wincker P."/>
        </authorList>
    </citation>
    <scope>NUCLEOTIDE SEQUENCE [LARGE SCALE GENOMIC DNA]</scope>
    <source>
        <strain evidence="5">cv. Darmor-bzh</strain>
    </source>
</reference>
<evidence type="ECO:0000256" key="1">
    <source>
        <dbReference type="ARBA" id="ARBA00007626"/>
    </source>
</evidence>
<organism evidence="4 5">
    <name type="scientific">Brassica napus</name>
    <name type="common">Rape</name>
    <dbReference type="NCBI Taxonomy" id="3708"/>
    <lineage>
        <taxon>Eukaryota</taxon>
        <taxon>Viridiplantae</taxon>
        <taxon>Streptophyta</taxon>
        <taxon>Embryophyta</taxon>
        <taxon>Tracheophyta</taxon>
        <taxon>Spermatophyta</taxon>
        <taxon>Magnoliopsida</taxon>
        <taxon>eudicotyledons</taxon>
        <taxon>Gunneridae</taxon>
        <taxon>Pentapetalae</taxon>
        <taxon>rosids</taxon>
        <taxon>malvids</taxon>
        <taxon>Brassicales</taxon>
        <taxon>Brassicaceae</taxon>
        <taxon>Brassiceae</taxon>
        <taxon>Brassica</taxon>
    </lineage>
</organism>
<gene>
    <name evidence="4" type="primary">BnaC03g69710D</name>
    <name evidence="4" type="ORF">GSBRNA2T00033052001</name>
</gene>
<dbReference type="AlphaFoldDB" id="A0A078GKB3"/>
<dbReference type="Gene3D" id="1.25.40.10">
    <property type="entry name" value="Tetratricopeptide repeat domain"/>
    <property type="match status" value="1"/>
</dbReference>
<dbReference type="Proteomes" id="UP000028999">
    <property type="component" value="Unassembled WGS sequence"/>
</dbReference>
<dbReference type="InterPro" id="IPR002885">
    <property type="entry name" value="PPR_rpt"/>
</dbReference>
<comment type="similarity">
    <text evidence="1">Belongs to the PPR family. P subfamily.</text>
</comment>
<evidence type="ECO:0000256" key="3">
    <source>
        <dbReference type="PROSITE-ProRule" id="PRU00708"/>
    </source>
</evidence>
<dbReference type="NCBIfam" id="TIGR00756">
    <property type="entry name" value="PPR"/>
    <property type="match status" value="1"/>
</dbReference>
<evidence type="ECO:0000313" key="5">
    <source>
        <dbReference type="Proteomes" id="UP000028999"/>
    </source>
</evidence>
<name>A0A078GKB3_BRANA</name>
<feature type="repeat" description="PPR" evidence="3">
    <location>
        <begin position="9"/>
        <end position="43"/>
    </location>
</feature>
<keyword evidence="2" id="KW-0677">Repeat</keyword>
<dbReference type="PANTHER" id="PTHR47941">
    <property type="entry name" value="PENTATRICOPEPTIDE REPEAT-CONTAINING PROTEIN 3, MITOCHONDRIAL"/>
    <property type="match status" value="1"/>
</dbReference>
<accession>A0A078GKB3</accession>
<evidence type="ECO:0000313" key="4">
    <source>
        <dbReference type="EMBL" id="CDY25704.1"/>
    </source>
</evidence>